<keyword evidence="3" id="KW-1185">Reference proteome</keyword>
<evidence type="ECO:0000256" key="1">
    <source>
        <dbReference type="PROSITE-ProRule" id="PRU00339"/>
    </source>
</evidence>
<organism evidence="2 3">
    <name type="scientific">Stenomitos frigidus AS-A4</name>
    <dbReference type="NCBI Taxonomy" id="2933935"/>
    <lineage>
        <taxon>Bacteria</taxon>
        <taxon>Bacillati</taxon>
        <taxon>Cyanobacteriota</taxon>
        <taxon>Cyanophyceae</taxon>
        <taxon>Leptolyngbyales</taxon>
        <taxon>Leptolyngbyaceae</taxon>
        <taxon>Stenomitos</taxon>
    </lineage>
</organism>
<reference evidence="2 3" key="1">
    <citation type="submission" date="2022-04" db="EMBL/GenBank/DDBJ databases">
        <title>Positive selection, recombination, and allopatry shape intraspecific diversity of widespread and dominant cyanobacteria.</title>
        <authorList>
            <person name="Wei J."/>
            <person name="Shu W."/>
            <person name="Hu C."/>
        </authorList>
    </citation>
    <scope>NUCLEOTIDE SEQUENCE [LARGE SCALE GENOMIC DNA]</scope>
    <source>
        <strain evidence="2 3">AS-A4</strain>
    </source>
</reference>
<dbReference type="Proteomes" id="UP001476950">
    <property type="component" value="Unassembled WGS sequence"/>
</dbReference>
<dbReference type="InterPro" id="IPR019734">
    <property type="entry name" value="TPR_rpt"/>
</dbReference>
<sequence length="140" mass="15828">MTQTVDALFDEGIERYKAGEAPETLIPVFKEVCDRSRKSSSAWTCLAWLYLLVEKPALAFEAAQKAVKLNPQDAQARVNLVLAMLETSKKGVRQHIELVQQLVMAVPELRDEVAQNIEDGFVRKPGWQSLERVKAWVFEA</sequence>
<keyword evidence="1" id="KW-0802">TPR repeat</keyword>
<feature type="repeat" description="TPR" evidence="1">
    <location>
        <begin position="40"/>
        <end position="73"/>
    </location>
</feature>
<dbReference type="InterPro" id="IPR011990">
    <property type="entry name" value="TPR-like_helical_dom_sf"/>
</dbReference>
<dbReference type="RefSeq" id="WP_190448428.1">
    <property type="nucleotide sequence ID" value="NZ_JAMPLM010000028.1"/>
</dbReference>
<name>A0ABV0KSC2_9CYAN</name>
<protein>
    <submittedName>
        <fullName evidence="2">Tetratricopeptide repeat protein</fullName>
    </submittedName>
</protein>
<gene>
    <name evidence="2" type="ORF">NDI38_22385</name>
</gene>
<proteinExistence type="predicted"/>
<accession>A0ABV0KSC2</accession>
<evidence type="ECO:0000313" key="3">
    <source>
        <dbReference type="Proteomes" id="UP001476950"/>
    </source>
</evidence>
<comment type="caution">
    <text evidence="2">The sequence shown here is derived from an EMBL/GenBank/DDBJ whole genome shotgun (WGS) entry which is preliminary data.</text>
</comment>
<dbReference type="EMBL" id="JAMPLM010000028">
    <property type="protein sequence ID" value="MEP1061184.1"/>
    <property type="molecule type" value="Genomic_DNA"/>
</dbReference>
<dbReference type="SUPFAM" id="SSF48452">
    <property type="entry name" value="TPR-like"/>
    <property type="match status" value="1"/>
</dbReference>
<evidence type="ECO:0000313" key="2">
    <source>
        <dbReference type="EMBL" id="MEP1061184.1"/>
    </source>
</evidence>
<dbReference type="PROSITE" id="PS50005">
    <property type="entry name" value="TPR"/>
    <property type="match status" value="1"/>
</dbReference>
<dbReference type="Gene3D" id="1.25.40.10">
    <property type="entry name" value="Tetratricopeptide repeat domain"/>
    <property type="match status" value="1"/>
</dbReference>